<dbReference type="Proteomes" id="UP000269154">
    <property type="component" value="Unassembled WGS sequence"/>
</dbReference>
<proteinExistence type="predicted"/>
<evidence type="ECO:0000313" key="3">
    <source>
        <dbReference type="Proteomes" id="UP000269154"/>
    </source>
</evidence>
<keyword evidence="3" id="KW-1185">Reference proteome</keyword>
<evidence type="ECO:0008006" key="4">
    <source>
        <dbReference type="Google" id="ProtNLM"/>
    </source>
</evidence>
<name>A0A3N6PHT7_9CYAN</name>
<dbReference type="AlphaFoldDB" id="A0A3N6PHT7"/>
<feature type="chain" id="PRO_5018259983" description="DUF2808 domain-containing protein" evidence="1">
    <location>
        <begin position="30"/>
        <end position="129"/>
    </location>
</feature>
<feature type="signal peptide" evidence="1">
    <location>
        <begin position="1"/>
        <end position="29"/>
    </location>
</feature>
<dbReference type="EMBL" id="RCBY01000007">
    <property type="protein sequence ID" value="RQH55381.1"/>
    <property type="molecule type" value="Genomic_DNA"/>
</dbReference>
<sequence>MKKALGKVIVAFFVCLLSFAVVSPSHAMAAQYYCYLGQQPQCVEDLPESGDLLFVDIPPYGVNAIDVTVSNYSQEYYAIFNTDLGNPIELPPYKTSEVITYPVQPSSSATFSNASRVTNTPIRITVVAK</sequence>
<evidence type="ECO:0000313" key="2">
    <source>
        <dbReference type="EMBL" id="RQH55381.1"/>
    </source>
</evidence>
<protein>
    <recommendedName>
        <fullName evidence="4">DUF2808 domain-containing protein</fullName>
    </recommendedName>
</protein>
<reference evidence="2 3" key="1">
    <citation type="journal article" date="2018" name="ACS Chem. Biol.">
        <title>Ketoreductase domain dysfunction expands chemodiversity: malyngamide biosynthesis in the cyanobacterium Okeania hirsuta.</title>
        <authorList>
            <person name="Moss N.A."/>
            <person name="Leao T."/>
            <person name="Rankin M."/>
            <person name="McCullough T.M."/>
            <person name="Qu P."/>
            <person name="Korobeynikov A."/>
            <person name="Smith J.L."/>
            <person name="Gerwick L."/>
            <person name="Gerwick W.H."/>
        </authorList>
    </citation>
    <scope>NUCLEOTIDE SEQUENCE [LARGE SCALE GENOMIC DNA]</scope>
    <source>
        <strain evidence="2 3">PAB10Feb10-1</strain>
    </source>
</reference>
<gene>
    <name evidence="2" type="ORF">D5R40_02225</name>
</gene>
<comment type="caution">
    <text evidence="2">The sequence shown here is derived from an EMBL/GenBank/DDBJ whole genome shotgun (WGS) entry which is preliminary data.</text>
</comment>
<accession>A0A3N6PHT7</accession>
<evidence type="ECO:0000256" key="1">
    <source>
        <dbReference type="SAM" id="SignalP"/>
    </source>
</evidence>
<organism evidence="2 3">
    <name type="scientific">Okeania hirsuta</name>
    <dbReference type="NCBI Taxonomy" id="1458930"/>
    <lineage>
        <taxon>Bacteria</taxon>
        <taxon>Bacillati</taxon>
        <taxon>Cyanobacteriota</taxon>
        <taxon>Cyanophyceae</taxon>
        <taxon>Oscillatoriophycideae</taxon>
        <taxon>Oscillatoriales</taxon>
        <taxon>Microcoleaceae</taxon>
        <taxon>Okeania</taxon>
    </lineage>
</organism>
<keyword evidence="1" id="KW-0732">Signal</keyword>